<reference evidence="3" key="1">
    <citation type="journal article" date="2019" name="Int. J. Syst. Evol. Microbiol.">
        <title>The Global Catalogue of Microorganisms (GCM) 10K type strain sequencing project: providing services to taxonomists for standard genome sequencing and annotation.</title>
        <authorList>
            <consortium name="The Broad Institute Genomics Platform"/>
            <consortium name="The Broad Institute Genome Sequencing Center for Infectious Disease"/>
            <person name="Wu L."/>
            <person name="Ma J."/>
        </authorList>
    </citation>
    <scope>NUCLEOTIDE SEQUENCE [LARGE SCALE GENOMIC DNA]</scope>
    <source>
        <strain evidence="3">DFY41</strain>
    </source>
</reference>
<sequence>MPDIPWWSVLLLNVVVVLGYFWSREYRRRDERATMEAAQLAVEEVGPGSVPPLRPFSRRTFLESLEERGVRFPADLEEQPLEVWARLAAAPAGCTVCWWTVHDLTVDHVYSEWLDVYAAWPPGRVPSVPGYLDAGDGWWLFLVLDSSCADADTWTRGSRLSTRAVVIDHDVDVWTLVPPTSDDQPDAQSERGWKRLRGQAPAGPASCGPPRVVVPVGDDPSPSQLRRLHDVAARTGTEVRTEGAWTPRAIDEALTAWTAEILGRPDISFECYDCDWHR</sequence>
<evidence type="ECO:0000256" key="1">
    <source>
        <dbReference type="SAM" id="Phobius"/>
    </source>
</evidence>
<name>A0ABW0BFI1_9ACTN</name>
<dbReference type="Proteomes" id="UP001596087">
    <property type="component" value="Unassembled WGS sequence"/>
</dbReference>
<evidence type="ECO:0000313" key="2">
    <source>
        <dbReference type="EMBL" id="MFC5175727.1"/>
    </source>
</evidence>
<evidence type="ECO:0000313" key="3">
    <source>
        <dbReference type="Proteomes" id="UP001596087"/>
    </source>
</evidence>
<keyword evidence="3" id="KW-1185">Reference proteome</keyword>
<accession>A0ABW0BFI1</accession>
<keyword evidence="1" id="KW-0472">Membrane</keyword>
<keyword evidence="1" id="KW-0812">Transmembrane</keyword>
<feature type="transmembrane region" description="Helical" evidence="1">
    <location>
        <begin position="6"/>
        <end position="23"/>
    </location>
</feature>
<organism evidence="2 3">
    <name type="scientific">Nocardioides taihuensis</name>
    <dbReference type="NCBI Taxonomy" id="1835606"/>
    <lineage>
        <taxon>Bacteria</taxon>
        <taxon>Bacillati</taxon>
        <taxon>Actinomycetota</taxon>
        <taxon>Actinomycetes</taxon>
        <taxon>Propionibacteriales</taxon>
        <taxon>Nocardioidaceae</taxon>
        <taxon>Nocardioides</taxon>
    </lineage>
</organism>
<dbReference type="RefSeq" id="WP_378586955.1">
    <property type="nucleotide sequence ID" value="NZ_JBHSKD010000004.1"/>
</dbReference>
<proteinExistence type="predicted"/>
<dbReference type="EMBL" id="JBHSKD010000004">
    <property type="protein sequence ID" value="MFC5175727.1"/>
    <property type="molecule type" value="Genomic_DNA"/>
</dbReference>
<keyword evidence="1" id="KW-1133">Transmembrane helix</keyword>
<gene>
    <name evidence="2" type="ORF">ACFPGP_03520</name>
</gene>
<protein>
    <submittedName>
        <fullName evidence="2">Uncharacterized protein</fullName>
    </submittedName>
</protein>
<comment type="caution">
    <text evidence="2">The sequence shown here is derived from an EMBL/GenBank/DDBJ whole genome shotgun (WGS) entry which is preliminary data.</text>
</comment>